<dbReference type="Proteomes" id="UP001458880">
    <property type="component" value="Unassembled WGS sequence"/>
</dbReference>
<proteinExistence type="predicted"/>
<evidence type="ECO:0000313" key="1">
    <source>
        <dbReference type="EMBL" id="KAK9739075.1"/>
    </source>
</evidence>
<protein>
    <submittedName>
        <fullName evidence="1">Uncharacterized protein</fullName>
    </submittedName>
</protein>
<keyword evidence="2" id="KW-1185">Reference proteome</keyword>
<comment type="caution">
    <text evidence="1">The sequence shown here is derived from an EMBL/GenBank/DDBJ whole genome shotgun (WGS) entry which is preliminary data.</text>
</comment>
<accession>A0AAW1LZ47</accession>
<gene>
    <name evidence="1" type="ORF">QE152_g9339</name>
</gene>
<organism evidence="1 2">
    <name type="scientific">Popillia japonica</name>
    <name type="common">Japanese beetle</name>
    <dbReference type="NCBI Taxonomy" id="7064"/>
    <lineage>
        <taxon>Eukaryota</taxon>
        <taxon>Metazoa</taxon>
        <taxon>Ecdysozoa</taxon>
        <taxon>Arthropoda</taxon>
        <taxon>Hexapoda</taxon>
        <taxon>Insecta</taxon>
        <taxon>Pterygota</taxon>
        <taxon>Neoptera</taxon>
        <taxon>Endopterygota</taxon>
        <taxon>Coleoptera</taxon>
        <taxon>Polyphaga</taxon>
        <taxon>Scarabaeiformia</taxon>
        <taxon>Scarabaeidae</taxon>
        <taxon>Rutelinae</taxon>
        <taxon>Popillia</taxon>
    </lineage>
</organism>
<evidence type="ECO:0000313" key="2">
    <source>
        <dbReference type="Proteomes" id="UP001458880"/>
    </source>
</evidence>
<name>A0AAW1LZ47_POPJA</name>
<dbReference type="EMBL" id="JASPKY010000079">
    <property type="protein sequence ID" value="KAK9739075.1"/>
    <property type="molecule type" value="Genomic_DNA"/>
</dbReference>
<reference evidence="1 2" key="1">
    <citation type="journal article" date="2024" name="BMC Genomics">
        <title>De novo assembly and annotation of Popillia japonica's genome with initial clues to its potential as an invasive pest.</title>
        <authorList>
            <person name="Cucini C."/>
            <person name="Boschi S."/>
            <person name="Funari R."/>
            <person name="Cardaioli E."/>
            <person name="Iannotti N."/>
            <person name="Marturano G."/>
            <person name="Paoli F."/>
            <person name="Bruttini M."/>
            <person name="Carapelli A."/>
            <person name="Frati F."/>
            <person name="Nardi F."/>
        </authorList>
    </citation>
    <scope>NUCLEOTIDE SEQUENCE [LARGE SCALE GENOMIC DNA]</scope>
    <source>
        <strain evidence="1">DMR45628</strain>
    </source>
</reference>
<sequence>MAETTQTHIVRGTIGVLSEYRMGTDWQTYQERLEQYFLANYIEQDRRVVVLLTLLSHATDSSVRRIYRTADRPTLLSHATDSSVRRIYRTADRPYGDNSYPFHVRIM</sequence>
<dbReference type="AlphaFoldDB" id="A0AAW1LZ47"/>